<dbReference type="GO" id="GO:0006096">
    <property type="term" value="P:glycolytic process"/>
    <property type="evidence" value="ECO:0007669"/>
    <property type="project" value="InterPro"/>
</dbReference>
<dbReference type="InterPro" id="IPR036043">
    <property type="entry name" value="Phosphoglycerate_kinase_sf"/>
</dbReference>
<name>A0A383E670_9ZZZZ</name>
<evidence type="ECO:0000256" key="1">
    <source>
        <dbReference type="ARBA" id="ARBA00000642"/>
    </source>
</evidence>
<evidence type="ECO:0000256" key="6">
    <source>
        <dbReference type="ARBA" id="ARBA00022840"/>
    </source>
</evidence>
<evidence type="ECO:0000313" key="7">
    <source>
        <dbReference type="EMBL" id="SVE52221.1"/>
    </source>
</evidence>
<accession>A0A383E670</accession>
<dbReference type="SUPFAM" id="SSF53748">
    <property type="entry name" value="Phosphoglycerate kinase"/>
    <property type="match status" value="1"/>
</dbReference>
<keyword evidence="6" id="KW-0067">ATP-binding</keyword>
<dbReference type="Pfam" id="PF00162">
    <property type="entry name" value="PGK"/>
    <property type="match status" value="1"/>
</dbReference>
<organism evidence="7">
    <name type="scientific">marine metagenome</name>
    <dbReference type="NCBI Taxonomy" id="408172"/>
    <lineage>
        <taxon>unclassified sequences</taxon>
        <taxon>metagenomes</taxon>
        <taxon>ecological metagenomes</taxon>
    </lineage>
</organism>
<feature type="non-terminal residue" evidence="7">
    <location>
        <position position="57"/>
    </location>
</feature>
<dbReference type="InterPro" id="IPR001576">
    <property type="entry name" value="Phosphoglycerate_kinase"/>
</dbReference>
<keyword evidence="3" id="KW-0808">Transferase</keyword>
<dbReference type="PRINTS" id="PR00477">
    <property type="entry name" value="PHGLYCKINASE"/>
</dbReference>
<keyword evidence="4" id="KW-0547">Nucleotide-binding</keyword>
<dbReference type="InterPro" id="IPR015824">
    <property type="entry name" value="Phosphoglycerate_kinase_N"/>
</dbReference>
<gene>
    <name evidence="7" type="ORF">METZ01_LOCUS505075</name>
</gene>
<dbReference type="Gene3D" id="3.40.50.1260">
    <property type="entry name" value="Phosphoglycerate kinase, N-terminal domain"/>
    <property type="match status" value="1"/>
</dbReference>
<proteinExistence type="predicted"/>
<dbReference type="GO" id="GO:0005829">
    <property type="term" value="C:cytosol"/>
    <property type="evidence" value="ECO:0007669"/>
    <property type="project" value="TreeGrafter"/>
</dbReference>
<comment type="catalytic activity">
    <reaction evidence="1">
        <text>(2R)-3-phosphoglycerate + ATP = (2R)-3-phospho-glyceroyl phosphate + ADP</text>
        <dbReference type="Rhea" id="RHEA:14801"/>
        <dbReference type="ChEBI" id="CHEBI:30616"/>
        <dbReference type="ChEBI" id="CHEBI:57604"/>
        <dbReference type="ChEBI" id="CHEBI:58272"/>
        <dbReference type="ChEBI" id="CHEBI:456216"/>
        <dbReference type="EC" id="2.7.2.3"/>
    </reaction>
</comment>
<dbReference type="PANTHER" id="PTHR11406:SF23">
    <property type="entry name" value="PHOSPHOGLYCERATE KINASE 1, CHLOROPLASTIC-RELATED"/>
    <property type="match status" value="1"/>
</dbReference>
<dbReference type="GO" id="GO:0004618">
    <property type="term" value="F:phosphoglycerate kinase activity"/>
    <property type="evidence" value="ECO:0007669"/>
    <property type="project" value="UniProtKB-EC"/>
</dbReference>
<protein>
    <recommendedName>
        <fullName evidence="2">phosphoglycerate kinase</fullName>
        <ecNumber evidence="2">2.7.2.3</ecNumber>
    </recommendedName>
</protein>
<keyword evidence="5" id="KW-0418">Kinase</keyword>
<dbReference type="PANTHER" id="PTHR11406">
    <property type="entry name" value="PHOSPHOGLYCERATE KINASE"/>
    <property type="match status" value="1"/>
</dbReference>
<dbReference type="InterPro" id="IPR015911">
    <property type="entry name" value="Phosphoglycerate_kinase_CS"/>
</dbReference>
<evidence type="ECO:0000256" key="4">
    <source>
        <dbReference type="ARBA" id="ARBA00022741"/>
    </source>
</evidence>
<dbReference type="EC" id="2.7.2.3" evidence="2"/>
<dbReference type="EMBL" id="UINC01223150">
    <property type="protein sequence ID" value="SVE52221.1"/>
    <property type="molecule type" value="Genomic_DNA"/>
</dbReference>
<evidence type="ECO:0000256" key="3">
    <source>
        <dbReference type="ARBA" id="ARBA00022679"/>
    </source>
</evidence>
<dbReference type="AlphaFoldDB" id="A0A383E670"/>
<sequence>MPKKTIRDISLSGRKVLVRCDFNVPLDNQGNITDDTRITGAIPTIKHLIENGGKVIL</sequence>
<evidence type="ECO:0000256" key="5">
    <source>
        <dbReference type="ARBA" id="ARBA00022777"/>
    </source>
</evidence>
<dbReference type="GO" id="GO:0043531">
    <property type="term" value="F:ADP binding"/>
    <property type="evidence" value="ECO:0007669"/>
    <property type="project" value="TreeGrafter"/>
</dbReference>
<reference evidence="7" key="1">
    <citation type="submission" date="2018-05" db="EMBL/GenBank/DDBJ databases">
        <authorList>
            <person name="Lanie J.A."/>
            <person name="Ng W.-L."/>
            <person name="Kazmierczak K.M."/>
            <person name="Andrzejewski T.M."/>
            <person name="Davidsen T.M."/>
            <person name="Wayne K.J."/>
            <person name="Tettelin H."/>
            <person name="Glass J.I."/>
            <person name="Rusch D."/>
            <person name="Podicherti R."/>
            <person name="Tsui H.-C.T."/>
            <person name="Winkler M.E."/>
        </authorList>
    </citation>
    <scope>NUCLEOTIDE SEQUENCE</scope>
</reference>
<dbReference type="GO" id="GO:0006094">
    <property type="term" value="P:gluconeogenesis"/>
    <property type="evidence" value="ECO:0007669"/>
    <property type="project" value="TreeGrafter"/>
</dbReference>
<evidence type="ECO:0000256" key="2">
    <source>
        <dbReference type="ARBA" id="ARBA00013061"/>
    </source>
</evidence>
<dbReference type="GO" id="GO:0005524">
    <property type="term" value="F:ATP binding"/>
    <property type="evidence" value="ECO:0007669"/>
    <property type="project" value="UniProtKB-KW"/>
</dbReference>
<dbReference type="PROSITE" id="PS00111">
    <property type="entry name" value="PGLYCERATE_KINASE"/>
    <property type="match status" value="1"/>
</dbReference>